<accession>A0A9R0J809</accession>
<proteinExistence type="inferred from homology"/>
<dbReference type="GO" id="GO:0051213">
    <property type="term" value="F:dioxygenase activity"/>
    <property type="evidence" value="ECO:0007669"/>
    <property type="project" value="UniProtKB-ARBA"/>
</dbReference>
<dbReference type="SUPFAM" id="SSF51197">
    <property type="entry name" value="Clavaminate synthase-like"/>
    <property type="match status" value="1"/>
</dbReference>
<reference evidence="7" key="1">
    <citation type="journal article" date="2021" name="Nat. Commun.">
        <title>Genomic analyses provide insights into spinach domestication and the genetic basis of agronomic traits.</title>
        <authorList>
            <person name="Cai X."/>
            <person name="Sun X."/>
            <person name="Xu C."/>
            <person name="Sun H."/>
            <person name="Wang X."/>
            <person name="Ge C."/>
            <person name="Zhang Z."/>
            <person name="Wang Q."/>
            <person name="Fei Z."/>
            <person name="Jiao C."/>
            <person name="Wang Q."/>
        </authorList>
    </citation>
    <scope>NUCLEOTIDE SEQUENCE [LARGE SCALE GENOMIC DNA]</scope>
    <source>
        <strain evidence="7">cv. Varoflay</strain>
    </source>
</reference>
<dbReference type="InterPro" id="IPR044861">
    <property type="entry name" value="IPNS-like_FE2OG_OXY"/>
</dbReference>
<dbReference type="KEGG" id="soe:110802009"/>
<protein>
    <submittedName>
        <fullName evidence="8">1-aminocyclopropane-1-carboxylate oxidase homolog 1-like</fullName>
    </submittedName>
</protein>
<dbReference type="PANTHER" id="PTHR10209">
    <property type="entry name" value="OXIDOREDUCTASE, 2OG-FE II OXYGENASE FAMILY PROTEIN"/>
    <property type="match status" value="1"/>
</dbReference>
<evidence type="ECO:0000256" key="1">
    <source>
        <dbReference type="ARBA" id="ARBA00008056"/>
    </source>
</evidence>
<dbReference type="InterPro" id="IPR026992">
    <property type="entry name" value="DIOX_N"/>
</dbReference>
<keyword evidence="4 5" id="KW-0408">Iron</keyword>
<dbReference type="InterPro" id="IPR005123">
    <property type="entry name" value="Oxoglu/Fe-dep_dioxygenase_dom"/>
</dbReference>
<name>A0A9R0J809_SPIOL</name>
<sequence>MLETQTSHDRVTDLMAFDEGKTGVKGLVDAGTTSIPTIFVRPHEDRSKDFSPCPQNISVPVIDFTHVNESIDRKTKIVEEIMCASKKWGFFQVVNHGIPLELLENMIDGTRMFHEQDVEAKKKFYSRDFKSKKVAYFSNHDLYDSNAANWRDSLFVNTLYTAGEVDPLELPPICKDVILEYVNHIFKLGDLILMLLSMGLGLKPEHLGELESTKGWGLICHYYPACPEPHLTLGINGHADISFFTILLQDQIGGLQVLHENKWVTIEPITGALIVNIGNALQIISNDMLKSVYHRVIAKNVGPRISIPLFFNGFFSSKKIYGPITELTSEENPPIYREFTLEELLTYFFSRSLDDLGIDHFKLQCSEDGN</sequence>
<evidence type="ECO:0000256" key="3">
    <source>
        <dbReference type="ARBA" id="ARBA00023002"/>
    </source>
</evidence>
<feature type="domain" description="Fe2OG dioxygenase" evidence="6">
    <location>
        <begin position="209"/>
        <end position="313"/>
    </location>
</feature>
<dbReference type="PROSITE" id="PS51471">
    <property type="entry name" value="FE2OG_OXY"/>
    <property type="match status" value="1"/>
</dbReference>
<evidence type="ECO:0000313" key="7">
    <source>
        <dbReference type="Proteomes" id="UP000813463"/>
    </source>
</evidence>
<dbReference type="OrthoDB" id="288590at2759"/>
<dbReference type="RefSeq" id="XP_021863128.1">
    <property type="nucleotide sequence ID" value="XM_022007436.2"/>
</dbReference>
<dbReference type="FunFam" id="2.60.120.330:FF:000005">
    <property type="entry name" value="1-aminocyclopropane-1-carboxylate oxidase homolog 1"/>
    <property type="match status" value="1"/>
</dbReference>
<evidence type="ECO:0000256" key="4">
    <source>
        <dbReference type="ARBA" id="ARBA00023004"/>
    </source>
</evidence>
<keyword evidence="3 5" id="KW-0560">Oxidoreductase</keyword>
<organism evidence="7 8">
    <name type="scientific">Spinacia oleracea</name>
    <name type="common">Spinach</name>
    <dbReference type="NCBI Taxonomy" id="3562"/>
    <lineage>
        <taxon>Eukaryota</taxon>
        <taxon>Viridiplantae</taxon>
        <taxon>Streptophyta</taxon>
        <taxon>Embryophyta</taxon>
        <taxon>Tracheophyta</taxon>
        <taxon>Spermatophyta</taxon>
        <taxon>Magnoliopsida</taxon>
        <taxon>eudicotyledons</taxon>
        <taxon>Gunneridae</taxon>
        <taxon>Pentapetalae</taxon>
        <taxon>Caryophyllales</taxon>
        <taxon>Chenopodiaceae</taxon>
        <taxon>Chenopodioideae</taxon>
        <taxon>Anserineae</taxon>
        <taxon>Spinacia</taxon>
    </lineage>
</organism>
<dbReference type="Proteomes" id="UP000813463">
    <property type="component" value="Chromosome 3"/>
</dbReference>
<keyword evidence="2 5" id="KW-0479">Metal-binding</keyword>
<dbReference type="Pfam" id="PF14226">
    <property type="entry name" value="DIOX_N"/>
    <property type="match status" value="1"/>
</dbReference>
<evidence type="ECO:0000256" key="2">
    <source>
        <dbReference type="ARBA" id="ARBA00022723"/>
    </source>
</evidence>
<dbReference type="GeneID" id="110802009"/>
<reference evidence="8" key="2">
    <citation type="submission" date="2025-08" db="UniProtKB">
        <authorList>
            <consortium name="RefSeq"/>
        </authorList>
    </citation>
    <scope>IDENTIFICATION</scope>
    <source>
        <tissue evidence="8">Leaf</tissue>
    </source>
</reference>
<evidence type="ECO:0000256" key="5">
    <source>
        <dbReference type="RuleBase" id="RU003682"/>
    </source>
</evidence>
<dbReference type="Pfam" id="PF03171">
    <property type="entry name" value="2OG-FeII_Oxy"/>
    <property type="match status" value="1"/>
</dbReference>
<gene>
    <name evidence="8" type="primary">LOC110802009</name>
</gene>
<dbReference type="InterPro" id="IPR027443">
    <property type="entry name" value="IPNS-like_sf"/>
</dbReference>
<dbReference type="AlphaFoldDB" id="A0A9R0J809"/>
<dbReference type="GO" id="GO:0046872">
    <property type="term" value="F:metal ion binding"/>
    <property type="evidence" value="ECO:0007669"/>
    <property type="project" value="UniProtKB-KW"/>
</dbReference>
<keyword evidence="7" id="KW-1185">Reference proteome</keyword>
<evidence type="ECO:0000313" key="8">
    <source>
        <dbReference type="RefSeq" id="XP_021863128.1"/>
    </source>
</evidence>
<evidence type="ECO:0000259" key="6">
    <source>
        <dbReference type="PROSITE" id="PS51471"/>
    </source>
</evidence>
<dbReference type="Gene3D" id="2.60.120.330">
    <property type="entry name" value="B-lactam Antibiotic, Isopenicillin N Synthase, Chain"/>
    <property type="match status" value="1"/>
</dbReference>
<comment type="similarity">
    <text evidence="1 5">Belongs to the iron/ascorbate-dependent oxidoreductase family.</text>
</comment>
<dbReference type="PANTHER" id="PTHR10209:SF429">
    <property type="entry name" value="1-AMINOCYCLOPROPANE-1-CARBOXYLATE OXIDASE HOMOLOG 1-LIKE"/>
    <property type="match status" value="1"/>
</dbReference>